<gene>
    <name evidence="4" type="ORF">Pan161_35530</name>
</gene>
<keyword evidence="2" id="KW-1133">Transmembrane helix</keyword>
<evidence type="ECO:0000313" key="4">
    <source>
        <dbReference type="EMBL" id="QDT91889.1"/>
    </source>
</evidence>
<reference evidence="4 5" key="1">
    <citation type="submission" date="2019-02" db="EMBL/GenBank/DDBJ databases">
        <title>Deep-cultivation of Planctomycetes and their phenomic and genomic characterization uncovers novel biology.</title>
        <authorList>
            <person name="Wiegand S."/>
            <person name="Jogler M."/>
            <person name="Boedeker C."/>
            <person name="Pinto D."/>
            <person name="Vollmers J."/>
            <person name="Rivas-Marin E."/>
            <person name="Kohn T."/>
            <person name="Peeters S.H."/>
            <person name="Heuer A."/>
            <person name="Rast P."/>
            <person name="Oberbeckmann S."/>
            <person name="Bunk B."/>
            <person name="Jeske O."/>
            <person name="Meyerdierks A."/>
            <person name="Storesund J.E."/>
            <person name="Kallscheuer N."/>
            <person name="Luecker S."/>
            <person name="Lage O.M."/>
            <person name="Pohl T."/>
            <person name="Merkel B.J."/>
            <person name="Hornburger P."/>
            <person name="Mueller R.-W."/>
            <person name="Bruemmer F."/>
            <person name="Labrenz M."/>
            <person name="Spormann A.M."/>
            <person name="Op den Camp H."/>
            <person name="Overmann J."/>
            <person name="Amann R."/>
            <person name="Jetten M.S.M."/>
            <person name="Mascher T."/>
            <person name="Medema M.H."/>
            <person name="Devos D.P."/>
            <person name="Kaster A.-K."/>
            <person name="Ovreas L."/>
            <person name="Rohde M."/>
            <person name="Galperin M.Y."/>
            <person name="Jogler C."/>
        </authorList>
    </citation>
    <scope>NUCLEOTIDE SEQUENCE [LARGE SCALE GENOMIC DNA]</scope>
    <source>
        <strain evidence="4 5">Pan161</strain>
    </source>
</reference>
<protein>
    <recommendedName>
        <fullName evidence="6">DUF4350 domain-containing protein</fullName>
    </recommendedName>
</protein>
<feature type="chain" id="PRO_5022044658" description="DUF4350 domain-containing protein" evidence="3">
    <location>
        <begin position="37"/>
        <end position="777"/>
    </location>
</feature>
<dbReference type="SUPFAM" id="SSF52317">
    <property type="entry name" value="Class I glutamine amidotransferase-like"/>
    <property type="match status" value="1"/>
</dbReference>
<keyword evidence="2" id="KW-0472">Membrane</keyword>
<keyword evidence="2" id="KW-0812">Transmembrane</keyword>
<organism evidence="4 5">
    <name type="scientific">Gimesia algae</name>
    <dbReference type="NCBI Taxonomy" id="2527971"/>
    <lineage>
        <taxon>Bacteria</taxon>
        <taxon>Pseudomonadati</taxon>
        <taxon>Planctomycetota</taxon>
        <taxon>Planctomycetia</taxon>
        <taxon>Planctomycetales</taxon>
        <taxon>Planctomycetaceae</taxon>
        <taxon>Gimesia</taxon>
    </lineage>
</organism>
<evidence type="ECO:0000256" key="3">
    <source>
        <dbReference type="SAM" id="SignalP"/>
    </source>
</evidence>
<dbReference type="EMBL" id="CP036343">
    <property type="protein sequence ID" value="QDT91889.1"/>
    <property type="molecule type" value="Genomic_DNA"/>
</dbReference>
<evidence type="ECO:0008006" key="6">
    <source>
        <dbReference type="Google" id="ProtNLM"/>
    </source>
</evidence>
<name>A0A517VFX0_9PLAN</name>
<evidence type="ECO:0000256" key="2">
    <source>
        <dbReference type="SAM" id="Phobius"/>
    </source>
</evidence>
<dbReference type="Proteomes" id="UP000316855">
    <property type="component" value="Chromosome"/>
</dbReference>
<sequence length="777" mass="86365" precursor="true">MSQPEYKLMKSSLFFRFSTLLVLLVSALLNDSLSFAADQKTDSLEITNIQVGFDGLYKVGRWVPVYLELTTDSPVAVQLTVIARSPDGNPTEVPSQVFSLKTPGTHRLYSEFQTGLLDSPLKVRLRDAQTQTILKEFSYAPQSKQNQFTGIGLKQSVELWAMVGAVAGLEPVSSESLADHDQNLDQYTALIEDQASLPESPYGYDTLDTLIVDADFSSGTQKNEAIRKWVANGGHLVLCVGADVEDYQQSEYASWVPVKTLGTTTVRDLSSLELYAAVRSRIRGVATASQIEISTGEILATGLNGPVLVRVPYGLGIVTFLALDLNTSPLLNWDGLKNLSPKLATRAKQSIASSQQNAVLGKRISQTGISELETQLFHSQQNFPGIERPSHWWVMALILGYLLVIGPLDYFLVHRILKKPHFTWFTFPAMVLIAIAWGGFTALNDNGSALHSTQLNVVDYDASAGQMRGRFYLNLYSPETRRYQVSVKSSVPSQSKDQPYFSTHLSWNGLPETTFAGMYRSAEGTITGPAYRFSEQSRGVENLPVLKWGTKSLLAEWTQEQSDLVTSKLTGNNLGQLSGTLTHHFSSPLKDWVLAYGNRVYLPITNPEQLDESYIPASQAWSINGSRIESRNIKGYLTRSVSRRIEQKGQNNATIVTVQTDYNPFAKDPYEILKILTFHEMSGGYGYTGLSNFSGEELDLTEQLRLGRAILFARLDTPLSVAELDQNQLDQKHQNTYMRVVIPVSISTDIQYELPSLDKKDKETKDQQDTPSRSDNE</sequence>
<feature type="transmembrane region" description="Helical" evidence="2">
    <location>
        <begin position="392"/>
        <end position="412"/>
    </location>
</feature>
<dbReference type="KEGG" id="gax:Pan161_35530"/>
<feature type="transmembrane region" description="Helical" evidence="2">
    <location>
        <begin position="424"/>
        <end position="443"/>
    </location>
</feature>
<keyword evidence="3" id="KW-0732">Signal</keyword>
<proteinExistence type="predicted"/>
<feature type="compositionally biased region" description="Basic and acidic residues" evidence="1">
    <location>
        <begin position="756"/>
        <end position="777"/>
    </location>
</feature>
<dbReference type="Gene3D" id="3.40.50.880">
    <property type="match status" value="1"/>
</dbReference>
<evidence type="ECO:0000313" key="5">
    <source>
        <dbReference type="Proteomes" id="UP000316855"/>
    </source>
</evidence>
<feature type="signal peptide" evidence="3">
    <location>
        <begin position="1"/>
        <end position="36"/>
    </location>
</feature>
<evidence type="ECO:0000256" key="1">
    <source>
        <dbReference type="SAM" id="MobiDB-lite"/>
    </source>
</evidence>
<dbReference type="AlphaFoldDB" id="A0A517VFX0"/>
<accession>A0A517VFX0</accession>
<dbReference type="InterPro" id="IPR029062">
    <property type="entry name" value="Class_I_gatase-like"/>
</dbReference>
<feature type="region of interest" description="Disordered" evidence="1">
    <location>
        <begin position="753"/>
        <end position="777"/>
    </location>
</feature>
<keyword evidence="5" id="KW-1185">Reference proteome</keyword>